<proteinExistence type="predicted"/>
<comment type="caution">
    <text evidence="2">The sequence shown here is derived from an EMBL/GenBank/DDBJ whole genome shotgun (WGS) entry which is preliminary data.</text>
</comment>
<dbReference type="RefSeq" id="WP_171782323.1">
    <property type="nucleotide sequence ID" value="NZ_BAAAML010000002.1"/>
</dbReference>
<keyword evidence="3" id="KW-1185">Reference proteome</keyword>
<evidence type="ECO:0000256" key="1">
    <source>
        <dbReference type="SAM" id="Phobius"/>
    </source>
</evidence>
<evidence type="ECO:0000313" key="2">
    <source>
        <dbReference type="EMBL" id="NOV96088.1"/>
    </source>
</evidence>
<evidence type="ECO:0000313" key="3">
    <source>
        <dbReference type="Proteomes" id="UP000757540"/>
    </source>
</evidence>
<feature type="transmembrane region" description="Helical" evidence="1">
    <location>
        <begin position="21"/>
        <end position="46"/>
    </location>
</feature>
<keyword evidence="1" id="KW-1133">Transmembrane helix</keyword>
<accession>A0ABX2A395</accession>
<feature type="transmembrane region" description="Helical" evidence="1">
    <location>
        <begin position="58"/>
        <end position="82"/>
    </location>
</feature>
<sequence length="146" mass="14896">MSQSEAASPHRRASRDELVRVVGRLLWVGACAGLGVGAAVGLVLLFDTPDYVQPGLLLGGLLGAAVAVPVQAVTGVIVWNLLASVHPRRRRAVAAAVATPTLAAALVTGVLLVWLDAPSNWLLPAVAVVVLLVSGATARWCLSPAG</sequence>
<protein>
    <recommendedName>
        <fullName evidence="4">Major facilitator superfamily (MFS) profile domain-containing protein</fullName>
    </recommendedName>
</protein>
<feature type="transmembrane region" description="Helical" evidence="1">
    <location>
        <begin position="94"/>
        <end position="115"/>
    </location>
</feature>
<organism evidence="2 3">
    <name type="scientific">Isoptericola halotolerans</name>
    <dbReference type="NCBI Taxonomy" id="300560"/>
    <lineage>
        <taxon>Bacteria</taxon>
        <taxon>Bacillati</taxon>
        <taxon>Actinomycetota</taxon>
        <taxon>Actinomycetes</taxon>
        <taxon>Micrococcales</taxon>
        <taxon>Promicromonosporaceae</taxon>
        <taxon>Isoptericola</taxon>
    </lineage>
</organism>
<reference evidence="2 3" key="1">
    <citation type="submission" date="2020-05" db="EMBL/GenBank/DDBJ databases">
        <title>Genomic Encyclopedia of Type Strains, Phase III (KMG-III): the genomes of soil and plant-associated and newly described type strains.</title>
        <authorList>
            <person name="Whitman W."/>
        </authorList>
    </citation>
    <scope>NUCLEOTIDE SEQUENCE [LARGE SCALE GENOMIC DNA]</scope>
    <source>
        <strain evidence="2 3">KCTC 19046</strain>
    </source>
</reference>
<evidence type="ECO:0008006" key="4">
    <source>
        <dbReference type="Google" id="ProtNLM"/>
    </source>
</evidence>
<name>A0ABX2A395_9MICO</name>
<dbReference type="Proteomes" id="UP000757540">
    <property type="component" value="Unassembled WGS sequence"/>
</dbReference>
<keyword evidence="1" id="KW-0472">Membrane</keyword>
<keyword evidence="1" id="KW-0812">Transmembrane</keyword>
<feature type="transmembrane region" description="Helical" evidence="1">
    <location>
        <begin position="121"/>
        <end position="142"/>
    </location>
</feature>
<dbReference type="EMBL" id="JABEZU010000001">
    <property type="protein sequence ID" value="NOV96088.1"/>
    <property type="molecule type" value="Genomic_DNA"/>
</dbReference>
<gene>
    <name evidence="2" type="ORF">HDG69_000641</name>
</gene>